<feature type="non-terminal residue" evidence="1">
    <location>
        <position position="379"/>
    </location>
</feature>
<protein>
    <submittedName>
        <fullName evidence="1">Uncharacterized protein</fullName>
    </submittedName>
</protein>
<reference evidence="1" key="1">
    <citation type="submission" date="2018-05" db="EMBL/GenBank/DDBJ databases">
        <authorList>
            <person name="Lanie J.A."/>
            <person name="Ng W.-L."/>
            <person name="Kazmierczak K.M."/>
            <person name="Andrzejewski T.M."/>
            <person name="Davidsen T.M."/>
            <person name="Wayne K.J."/>
            <person name="Tettelin H."/>
            <person name="Glass J.I."/>
            <person name="Rusch D."/>
            <person name="Podicherti R."/>
            <person name="Tsui H.-C.T."/>
            <person name="Winkler M.E."/>
        </authorList>
    </citation>
    <scope>NUCLEOTIDE SEQUENCE</scope>
</reference>
<dbReference type="EMBL" id="UINC01095553">
    <property type="protein sequence ID" value="SVC51728.1"/>
    <property type="molecule type" value="Genomic_DNA"/>
</dbReference>
<gene>
    <name evidence="1" type="ORF">METZ01_LOCUS304582</name>
</gene>
<proteinExistence type="predicted"/>
<sequence>DKLIIFSKKKGQSKHYGSGIDTLQVSKKNRWITLDYSHSECNAILKEYQPGFNKMNTIVMWDILKLIDREYAAKTNDRHKYNYQESLKEKLRIHLELVFHRFIEGYYVSNRKKLKINLSMNGDPIGFFDPYCREEDYHTPILLNEAESFYKPFEVGAQKNTIRIQGHILPNTEQFSSIDAWDRAKGNQSWNDSQGFYIYRNSRLIRFGGWQRIIAKDEHTKYARVSIDIPDVYDDLFKIVVHKAAVSFPESLRWHLKKHITPKVARAAKKSYKPPKGPLKVKNKFRKHNRELSDFSKNAVKNAAIEMSFINSKNTSTSHVRVINKGGDFISNRQSDNIKHHIAKNMVVTTGALPSDDLWKIISDADGQKFTVVINQNHP</sequence>
<organism evidence="1">
    <name type="scientific">marine metagenome</name>
    <dbReference type="NCBI Taxonomy" id="408172"/>
    <lineage>
        <taxon>unclassified sequences</taxon>
        <taxon>metagenomes</taxon>
        <taxon>ecological metagenomes</taxon>
    </lineage>
</organism>
<name>A0A382MTJ2_9ZZZZ</name>
<feature type="non-terminal residue" evidence="1">
    <location>
        <position position="1"/>
    </location>
</feature>
<accession>A0A382MTJ2</accession>
<dbReference type="AlphaFoldDB" id="A0A382MTJ2"/>
<evidence type="ECO:0000313" key="1">
    <source>
        <dbReference type="EMBL" id="SVC51728.1"/>
    </source>
</evidence>